<protein>
    <submittedName>
        <fullName evidence="2">Divalent-cation tolerance protein CutA</fullName>
    </submittedName>
</protein>
<dbReference type="Gene3D" id="3.30.70.120">
    <property type="match status" value="1"/>
</dbReference>
<dbReference type="InterPro" id="IPR011322">
    <property type="entry name" value="N-reg_PII-like_a/b"/>
</dbReference>
<organism evidence="2 3">
    <name type="scientific">Emcibacter nanhaiensis</name>
    <dbReference type="NCBI Taxonomy" id="1505037"/>
    <lineage>
        <taxon>Bacteria</taxon>
        <taxon>Pseudomonadati</taxon>
        <taxon>Pseudomonadota</taxon>
        <taxon>Alphaproteobacteria</taxon>
        <taxon>Emcibacterales</taxon>
        <taxon>Emcibacteraceae</taxon>
        <taxon>Emcibacter</taxon>
    </lineage>
</organism>
<comment type="caution">
    <text evidence="2">The sequence shown here is derived from an EMBL/GenBank/DDBJ whole genome shotgun (WGS) entry which is preliminary data.</text>
</comment>
<dbReference type="OrthoDB" id="37622at2"/>
<dbReference type="Pfam" id="PF03091">
    <property type="entry name" value="CutA1"/>
    <property type="match status" value="1"/>
</dbReference>
<dbReference type="SUPFAM" id="SSF54913">
    <property type="entry name" value="GlnB-like"/>
    <property type="match status" value="1"/>
</dbReference>
<evidence type="ECO:0000313" key="3">
    <source>
        <dbReference type="Proteomes" id="UP000319148"/>
    </source>
</evidence>
<name>A0A501PRH2_9PROT</name>
<evidence type="ECO:0000313" key="2">
    <source>
        <dbReference type="EMBL" id="TPD62758.1"/>
    </source>
</evidence>
<dbReference type="InterPro" id="IPR015867">
    <property type="entry name" value="N-reg_PII/ATP_PRibTrfase_C"/>
</dbReference>
<keyword evidence="3" id="KW-1185">Reference proteome</keyword>
<gene>
    <name evidence="2" type="ORF">FIV46_01380</name>
</gene>
<dbReference type="AlphaFoldDB" id="A0A501PRH2"/>
<proteinExistence type="inferred from homology"/>
<dbReference type="EMBL" id="VFIY01000004">
    <property type="protein sequence ID" value="TPD62758.1"/>
    <property type="molecule type" value="Genomic_DNA"/>
</dbReference>
<accession>A0A501PRH2</accession>
<dbReference type="InterPro" id="IPR004323">
    <property type="entry name" value="Ion_tolerance_CutA"/>
</dbReference>
<sequence length="107" mass="11909">MSACCTIYVTCSDHNEALEISRTLVREKLAACANIMDGMTSVFVWDGEVCEEKESVLLLKTLEAKREKAIARIIDLHSYEVPCVTVWPINGGNPAYLKWVEDSLSGK</sequence>
<dbReference type="GO" id="GO:0010038">
    <property type="term" value="P:response to metal ion"/>
    <property type="evidence" value="ECO:0007669"/>
    <property type="project" value="InterPro"/>
</dbReference>
<dbReference type="RefSeq" id="WP_139938008.1">
    <property type="nucleotide sequence ID" value="NZ_JBHSYP010000022.1"/>
</dbReference>
<reference evidence="3" key="1">
    <citation type="submission" date="2019-06" db="EMBL/GenBank/DDBJ databases">
        <title>The complete genome of Emcibacter congregatus ZYLT.</title>
        <authorList>
            <person name="Zhao Z."/>
        </authorList>
    </citation>
    <scope>NUCLEOTIDE SEQUENCE [LARGE SCALE GENOMIC DNA]</scope>
    <source>
        <strain evidence="3">MCCC 1A06723</strain>
    </source>
</reference>
<comment type="similarity">
    <text evidence="1">Belongs to the CutA family.</text>
</comment>
<dbReference type="GO" id="GO:0005507">
    <property type="term" value="F:copper ion binding"/>
    <property type="evidence" value="ECO:0007669"/>
    <property type="project" value="TreeGrafter"/>
</dbReference>
<dbReference type="PANTHER" id="PTHR23419">
    <property type="entry name" value="DIVALENT CATION TOLERANCE CUTA-RELATED"/>
    <property type="match status" value="1"/>
</dbReference>
<evidence type="ECO:0000256" key="1">
    <source>
        <dbReference type="ARBA" id="ARBA00010169"/>
    </source>
</evidence>
<dbReference type="Proteomes" id="UP000319148">
    <property type="component" value="Unassembled WGS sequence"/>
</dbReference>
<dbReference type="PANTHER" id="PTHR23419:SF8">
    <property type="entry name" value="FI09726P"/>
    <property type="match status" value="1"/>
</dbReference>